<gene>
    <name evidence="2" type="ORF">JG688_00016636</name>
</gene>
<comment type="caution">
    <text evidence="2">The sequence shown here is derived from an EMBL/GenBank/DDBJ whole genome shotgun (WGS) entry which is preliminary data.</text>
</comment>
<keyword evidence="1" id="KW-1133">Transmembrane helix</keyword>
<proteinExistence type="predicted"/>
<accession>A0A8J5IIN9</accession>
<name>A0A8J5IIN9_9STRA</name>
<sequence length="133" mass="15172">EALEVDEDYFPDEGTYVPEPSAPKSFKVDRQKLLEEAVAGDMRLEVVYFFVELGELGEKVFEMYKQAKRQERTMLEATVVTKLAIVTANSLTATLQLRYRSLQQCCAQCNIILLGLPFLGELIMVLFFLLLQL</sequence>
<evidence type="ECO:0000313" key="3">
    <source>
        <dbReference type="Proteomes" id="UP000709295"/>
    </source>
</evidence>
<protein>
    <submittedName>
        <fullName evidence="2">Uncharacterized protein</fullName>
    </submittedName>
</protein>
<keyword evidence="1" id="KW-0472">Membrane</keyword>
<evidence type="ECO:0000313" key="2">
    <source>
        <dbReference type="EMBL" id="KAG6945275.1"/>
    </source>
</evidence>
<dbReference type="Proteomes" id="UP000709295">
    <property type="component" value="Unassembled WGS sequence"/>
</dbReference>
<dbReference type="EMBL" id="JAENGY010002149">
    <property type="protein sequence ID" value="KAG6945275.1"/>
    <property type="molecule type" value="Genomic_DNA"/>
</dbReference>
<dbReference type="AlphaFoldDB" id="A0A8J5IIN9"/>
<keyword evidence="3" id="KW-1185">Reference proteome</keyword>
<feature type="non-terminal residue" evidence="2">
    <location>
        <position position="1"/>
    </location>
</feature>
<reference evidence="2" key="1">
    <citation type="submission" date="2021-01" db="EMBL/GenBank/DDBJ databases">
        <title>Phytophthora aleatoria, a newly-described species from Pinus radiata is distinct from Phytophthora cactorum isolates based on comparative genomics.</title>
        <authorList>
            <person name="Mcdougal R."/>
            <person name="Panda P."/>
            <person name="Williams N."/>
            <person name="Studholme D.J."/>
        </authorList>
    </citation>
    <scope>NUCLEOTIDE SEQUENCE</scope>
    <source>
        <strain evidence="2">NZFS 4037</strain>
    </source>
</reference>
<evidence type="ECO:0000256" key="1">
    <source>
        <dbReference type="SAM" id="Phobius"/>
    </source>
</evidence>
<feature type="transmembrane region" description="Helical" evidence="1">
    <location>
        <begin position="111"/>
        <end position="131"/>
    </location>
</feature>
<keyword evidence="1" id="KW-0812">Transmembrane</keyword>
<organism evidence="2 3">
    <name type="scientific">Phytophthora aleatoria</name>
    <dbReference type="NCBI Taxonomy" id="2496075"/>
    <lineage>
        <taxon>Eukaryota</taxon>
        <taxon>Sar</taxon>
        <taxon>Stramenopiles</taxon>
        <taxon>Oomycota</taxon>
        <taxon>Peronosporomycetes</taxon>
        <taxon>Peronosporales</taxon>
        <taxon>Peronosporaceae</taxon>
        <taxon>Phytophthora</taxon>
    </lineage>
</organism>